<accession>A0A8C9WKZ3</accession>
<evidence type="ECO:0000256" key="4">
    <source>
        <dbReference type="ARBA" id="ARBA00023273"/>
    </source>
</evidence>
<proteinExistence type="inferred from homology"/>
<gene>
    <name evidence="6" type="primary">PIERCE1</name>
</gene>
<evidence type="ECO:0000256" key="1">
    <source>
        <dbReference type="ARBA" id="ARBA00004430"/>
    </source>
</evidence>
<evidence type="ECO:0000256" key="2">
    <source>
        <dbReference type="ARBA" id="ARBA00022490"/>
    </source>
</evidence>
<evidence type="ECO:0000313" key="6">
    <source>
        <dbReference type="Ensembl" id="ENSSFOP00015076500.1"/>
    </source>
</evidence>
<evidence type="ECO:0000256" key="3">
    <source>
        <dbReference type="ARBA" id="ARBA00023212"/>
    </source>
</evidence>
<protein>
    <submittedName>
        <fullName evidence="6">Piercer of microtubule wall 1</fullName>
    </submittedName>
</protein>
<dbReference type="Ensembl" id="ENSSFOT00015071338.1">
    <property type="protein sequence ID" value="ENSSFOP00015076500.1"/>
    <property type="gene ID" value="ENSSFOG00015028946.1"/>
</dbReference>
<comment type="similarity">
    <text evidence="5">Belongs to the PIERCE1 family.</text>
</comment>
<keyword evidence="3" id="KW-0206">Cytoskeleton</keyword>
<name>A0A8C9WKZ3_SCLFO</name>
<keyword evidence="7" id="KW-1185">Reference proteome</keyword>
<keyword evidence="2" id="KW-0963">Cytoplasm</keyword>
<keyword evidence="4" id="KW-0966">Cell projection</keyword>
<dbReference type="GO" id="GO:0060971">
    <property type="term" value="P:embryonic heart tube left/right pattern formation"/>
    <property type="evidence" value="ECO:0007669"/>
    <property type="project" value="Ensembl"/>
</dbReference>
<reference evidence="6" key="3">
    <citation type="submission" date="2025-09" db="UniProtKB">
        <authorList>
            <consortium name="Ensembl"/>
        </authorList>
    </citation>
    <scope>IDENTIFICATION</scope>
</reference>
<dbReference type="InterPro" id="IPR026507">
    <property type="entry name" value="PIRC1/2"/>
</dbReference>
<dbReference type="PANTHER" id="PTHR20899:SF1">
    <property type="entry name" value="PIERCER OF MICROTUBULE WALL 1 PROTEIN"/>
    <property type="match status" value="1"/>
</dbReference>
<dbReference type="GeneTree" id="ENSGT00940000154745"/>
<dbReference type="Pfam" id="PF14892">
    <property type="entry name" value="PIRC1_2"/>
    <property type="match status" value="1"/>
</dbReference>
<comment type="subcellular location">
    <subcellularLocation>
        <location evidence="1">Cytoplasm</location>
        <location evidence="1">Cytoskeleton</location>
        <location evidence="1">Cilium axoneme</location>
    </subcellularLocation>
</comment>
<dbReference type="PANTHER" id="PTHR20899">
    <property type="entry name" value="PIERCE HOMOLOG"/>
    <property type="match status" value="1"/>
</dbReference>
<sequence>AKKISTLVRKHKAFKHFKTCPYLTWFRYKVLFTCKVNLFRHNCFSKTHVHPLYQTTNETYGSKKPTIHEMPTIFKGRNRKFSEHSLKRGMYRDNGFNTALDKTKVTGPNATAPFQDRTLYHQVYNYLSKQGNKEV</sequence>
<reference evidence="6 7" key="1">
    <citation type="submission" date="2019-04" db="EMBL/GenBank/DDBJ databases">
        <authorList>
            <consortium name="Wellcome Sanger Institute Data Sharing"/>
        </authorList>
    </citation>
    <scope>NUCLEOTIDE SEQUENCE [LARGE SCALE GENOMIC DNA]</scope>
</reference>
<organism evidence="6 7">
    <name type="scientific">Scleropages formosus</name>
    <name type="common">Asian bonytongue</name>
    <name type="synonym">Osteoglossum formosum</name>
    <dbReference type="NCBI Taxonomy" id="113540"/>
    <lineage>
        <taxon>Eukaryota</taxon>
        <taxon>Metazoa</taxon>
        <taxon>Chordata</taxon>
        <taxon>Craniata</taxon>
        <taxon>Vertebrata</taxon>
        <taxon>Euteleostomi</taxon>
        <taxon>Actinopterygii</taxon>
        <taxon>Neopterygii</taxon>
        <taxon>Teleostei</taxon>
        <taxon>Osteoglossocephala</taxon>
        <taxon>Osteoglossomorpha</taxon>
        <taxon>Osteoglossiformes</taxon>
        <taxon>Osteoglossidae</taxon>
        <taxon>Scleropages</taxon>
    </lineage>
</organism>
<dbReference type="GO" id="GO:0005879">
    <property type="term" value="C:axonemal microtubule"/>
    <property type="evidence" value="ECO:0007669"/>
    <property type="project" value="InterPro"/>
</dbReference>
<dbReference type="AlphaFoldDB" id="A0A8C9WKZ3"/>
<dbReference type="GO" id="GO:0036158">
    <property type="term" value="P:outer dynein arm assembly"/>
    <property type="evidence" value="ECO:0007669"/>
    <property type="project" value="Ensembl"/>
</dbReference>
<dbReference type="OrthoDB" id="546383at2759"/>
<evidence type="ECO:0000256" key="5">
    <source>
        <dbReference type="ARBA" id="ARBA00038014"/>
    </source>
</evidence>
<reference evidence="6" key="2">
    <citation type="submission" date="2025-08" db="UniProtKB">
        <authorList>
            <consortium name="Ensembl"/>
        </authorList>
    </citation>
    <scope>IDENTIFICATION</scope>
</reference>
<dbReference type="Proteomes" id="UP000694397">
    <property type="component" value="Chromosome 17"/>
</dbReference>
<evidence type="ECO:0000313" key="7">
    <source>
        <dbReference type="Proteomes" id="UP000694397"/>
    </source>
</evidence>